<dbReference type="AlphaFoldDB" id="A0A223KQT9"/>
<dbReference type="InterPro" id="IPR036452">
    <property type="entry name" value="Ribo_hydro-like"/>
</dbReference>
<proteinExistence type="predicted"/>
<dbReference type="Proteomes" id="UP000215224">
    <property type="component" value="Chromosome"/>
</dbReference>
<dbReference type="RefSeq" id="WP_066419672.1">
    <property type="nucleotide sequence ID" value="NZ_CP018866.1"/>
</dbReference>
<dbReference type="Gene3D" id="3.90.245.10">
    <property type="entry name" value="Ribonucleoside hydrolase-like"/>
    <property type="match status" value="1"/>
</dbReference>
<evidence type="ECO:0000256" key="2">
    <source>
        <dbReference type="ARBA" id="ARBA00023295"/>
    </source>
</evidence>
<dbReference type="GO" id="GO:0008477">
    <property type="term" value="F:purine nucleosidase activity"/>
    <property type="evidence" value="ECO:0007669"/>
    <property type="project" value="TreeGrafter"/>
</dbReference>
<feature type="domain" description="Inosine/uridine-preferring nucleoside hydrolase" evidence="3">
    <location>
        <begin position="6"/>
        <end position="308"/>
    </location>
</feature>
<dbReference type="SUPFAM" id="SSF53590">
    <property type="entry name" value="Nucleoside hydrolase"/>
    <property type="match status" value="1"/>
</dbReference>
<dbReference type="PANTHER" id="PTHR12304">
    <property type="entry name" value="INOSINE-URIDINE PREFERRING NUCLEOSIDE HYDROLASE"/>
    <property type="match status" value="1"/>
</dbReference>
<dbReference type="CDD" id="cd00455">
    <property type="entry name" value="nuc_hydro"/>
    <property type="match status" value="1"/>
</dbReference>
<keyword evidence="1 4" id="KW-0378">Hydrolase</keyword>
<evidence type="ECO:0000313" key="5">
    <source>
        <dbReference type="Proteomes" id="UP000215224"/>
    </source>
</evidence>
<dbReference type="GO" id="GO:0005829">
    <property type="term" value="C:cytosol"/>
    <property type="evidence" value="ECO:0007669"/>
    <property type="project" value="TreeGrafter"/>
</dbReference>
<accession>A0A223KQT9</accession>
<dbReference type="EMBL" id="CP018866">
    <property type="protein sequence ID" value="AST91747.1"/>
    <property type="molecule type" value="Genomic_DNA"/>
</dbReference>
<reference evidence="4 5" key="1">
    <citation type="submission" date="2016-12" db="EMBL/GenBank/DDBJ databases">
        <title>The whole genome sequencing and assembly of Bacillus cohnii DSM 6307T strain.</title>
        <authorList>
            <person name="Lee Y.-J."/>
            <person name="Yi H."/>
            <person name="Bahn Y.-S."/>
            <person name="Kim J.F."/>
            <person name="Lee D.-W."/>
        </authorList>
    </citation>
    <scope>NUCLEOTIDE SEQUENCE [LARGE SCALE GENOMIC DNA]</scope>
    <source>
        <strain evidence="4 5">DSM 6307</strain>
    </source>
</reference>
<gene>
    <name evidence="4" type="ORF">BC6307_10885</name>
</gene>
<name>A0A223KQT9_9BACI</name>
<keyword evidence="5" id="KW-1185">Reference proteome</keyword>
<evidence type="ECO:0000256" key="1">
    <source>
        <dbReference type="ARBA" id="ARBA00022801"/>
    </source>
</evidence>
<keyword evidence="2" id="KW-0326">Glycosidase</keyword>
<evidence type="ECO:0000259" key="3">
    <source>
        <dbReference type="Pfam" id="PF01156"/>
    </source>
</evidence>
<evidence type="ECO:0000313" key="4">
    <source>
        <dbReference type="EMBL" id="AST91747.1"/>
    </source>
</evidence>
<sequence>MGRKVLFFGDFGIDDIVALIYAFFEDEIDIVGIVADYGNVTKSTALRNARYLQEVSQSYEIPIIAGAERSALGTSDVFYPEIHGEEGFGGFIPPDLTNHFENDFENFHVIYDLIEQYNEDLIIVNTGRLTSLATSYILYPDTVAKVKELYIMGGAFNFPGNVTPIAEANIFGDPYSANIVLTYGRNITIIPLNVTQSAIITPEMINFIDKQNQLKQTEIGKIIKPMLNYYYQFYKAHIPTIEGAPLHDLITLWAIINEDKMYYETRPVKVVVNIGESFGQTIGDFRQMIQLADYPVHRIGLNYNYPAFINDVIRVLTSDVNIEEKTTF</sequence>
<organism evidence="4 5">
    <name type="scientific">Sutcliffiella cohnii</name>
    <dbReference type="NCBI Taxonomy" id="33932"/>
    <lineage>
        <taxon>Bacteria</taxon>
        <taxon>Bacillati</taxon>
        <taxon>Bacillota</taxon>
        <taxon>Bacilli</taxon>
        <taxon>Bacillales</taxon>
        <taxon>Bacillaceae</taxon>
        <taxon>Sutcliffiella</taxon>
    </lineage>
</organism>
<dbReference type="KEGG" id="bcoh:BC6307_10885"/>
<dbReference type="InterPro" id="IPR001910">
    <property type="entry name" value="Inosine/uridine_hydrolase_dom"/>
</dbReference>
<protein>
    <submittedName>
        <fullName evidence="4">Nucleoside hydrolase</fullName>
    </submittedName>
</protein>
<dbReference type="PANTHER" id="PTHR12304:SF4">
    <property type="entry name" value="URIDINE NUCLEOSIDASE"/>
    <property type="match status" value="1"/>
</dbReference>
<dbReference type="Pfam" id="PF01156">
    <property type="entry name" value="IU_nuc_hydro"/>
    <property type="match status" value="1"/>
</dbReference>
<dbReference type="InterPro" id="IPR023186">
    <property type="entry name" value="IUNH"/>
</dbReference>
<dbReference type="GO" id="GO:0006152">
    <property type="term" value="P:purine nucleoside catabolic process"/>
    <property type="evidence" value="ECO:0007669"/>
    <property type="project" value="TreeGrafter"/>
</dbReference>
<dbReference type="STRING" id="1314751.GCA_001591425_03781"/>